<dbReference type="GO" id="GO:0004842">
    <property type="term" value="F:ubiquitin-protein transferase activity"/>
    <property type="evidence" value="ECO:0007669"/>
    <property type="project" value="InterPro"/>
</dbReference>
<dbReference type="Proteomes" id="UP000023152">
    <property type="component" value="Unassembled WGS sequence"/>
</dbReference>
<organism evidence="1 2">
    <name type="scientific">Reticulomyxa filosa</name>
    <dbReference type="NCBI Taxonomy" id="46433"/>
    <lineage>
        <taxon>Eukaryota</taxon>
        <taxon>Sar</taxon>
        <taxon>Rhizaria</taxon>
        <taxon>Retaria</taxon>
        <taxon>Foraminifera</taxon>
        <taxon>Monothalamids</taxon>
        <taxon>Reticulomyxidae</taxon>
        <taxon>Reticulomyxa</taxon>
    </lineage>
</organism>
<dbReference type="AlphaFoldDB" id="X6M4Q3"/>
<reference evidence="1 2" key="1">
    <citation type="journal article" date="2013" name="Curr. Biol.">
        <title>The Genome of the Foraminiferan Reticulomyxa filosa.</title>
        <authorList>
            <person name="Glockner G."/>
            <person name="Hulsmann N."/>
            <person name="Schleicher M."/>
            <person name="Noegel A.A."/>
            <person name="Eichinger L."/>
            <person name="Gallinger C."/>
            <person name="Pawlowski J."/>
            <person name="Sierra R."/>
            <person name="Euteneuer U."/>
            <person name="Pillet L."/>
            <person name="Moustafa A."/>
            <person name="Platzer M."/>
            <person name="Groth M."/>
            <person name="Szafranski K."/>
            <person name="Schliwa M."/>
        </authorList>
    </citation>
    <scope>NUCLEOTIDE SEQUENCE [LARGE SCALE GENOMIC DNA]</scope>
</reference>
<keyword evidence="2" id="KW-1185">Reference proteome</keyword>
<dbReference type="EMBL" id="ASPP01024851">
    <property type="protein sequence ID" value="ETO08631.1"/>
    <property type="molecule type" value="Genomic_DNA"/>
</dbReference>
<dbReference type="InterPro" id="IPR031248">
    <property type="entry name" value="RNF213"/>
</dbReference>
<evidence type="ECO:0000313" key="1">
    <source>
        <dbReference type="EMBL" id="ETO08631.1"/>
    </source>
</evidence>
<protein>
    <submittedName>
        <fullName evidence="1">Uncharacterized protein</fullName>
    </submittedName>
</protein>
<dbReference type="PANTHER" id="PTHR22605:SF1">
    <property type="entry name" value="RZ-TYPE DOMAIN-CONTAINING PROTEIN"/>
    <property type="match status" value="1"/>
</dbReference>
<gene>
    <name evidence="1" type="ORF">RFI_28755</name>
</gene>
<accession>X6M4Q3</accession>
<sequence>MTTMFGRAIQFNPLKILHHLLEHPKIAFVGISNWTLDAAKMNRMIIHSIPNMSSKDLENTVKSMFKKDVLACITRNIESTVKIYEQIIQDKTDAFKPNGNKHFFGARDFYSLAGHQVVVLPQPAEKKSLEGYLRNFGGFAETKSREQLRKIFVYTLNLEEDELNKQFKLWTPVRCIQSNLTRKTITNNASLQIHRHCMVISDENYSWQSLLDYGILNYKHIFLFGSCFPHDTYSNIANYSYLNKIIDCMDTGKTVILNNLDNIYESLYDMLNQRYQQRPSGDNYCRVALGTESRDCRVDPNFRCIVVVNKQDAYSPNMPIAFLSRFEKQFISYRNVLPANFEKYPYLAENMTKTCRNYFVDIIKTQSFSLLCLAAQKATEPQDSKDNEQTETPHLEDVNFDEAQLKEKLLDLFRPLCRPEEIVTKKIGEDVQFHSLVKKKKKWFSPF</sequence>
<comment type="caution">
    <text evidence="1">The sequence shown here is derived from an EMBL/GenBank/DDBJ whole genome shotgun (WGS) entry which is preliminary data.</text>
</comment>
<dbReference type="InterPro" id="IPR027417">
    <property type="entry name" value="P-loop_NTPase"/>
</dbReference>
<dbReference type="PANTHER" id="PTHR22605">
    <property type="entry name" value="RZ-TYPE DOMAIN-CONTAINING PROTEIN"/>
    <property type="match status" value="1"/>
</dbReference>
<evidence type="ECO:0000313" key="2">
    <source>
        <dbReference type="Proteomes" id="UP000023152"/>
    </source>
</evidence>
<dbReference type="GO" id="GO:0016887">
    <property type="term" value="F:ATP hydrolysis activity"/>
    <property type="evidence" value="ECO:0007669"/>
    <property type="project" value="InterPro"/>
</dbReference>
<proteinExistence type="predicted"/>
<dbReference type="OrthoDB" id="2423195at2759"/>
<dbReference type="Gene3D" id="3.40.50.300">
    <property type="entry name" value="P-loop containing nucleotide triphosphate hydrolases"/>
    <property type="match status" value="1"/>
</dbReference>
<name>X6M4Q3_RETFI</name>